<evidence type="ECO:0000313" key="8">
    <source>
        <dbReference type="EMBL" id="RHW33303.1"/>
    </source>
</evidence>
<dbReference type="GO" id="GO:0044781">
    <property type="term" value="P:bacterial-type flagellum organization"/>
    <property type="evidence" value="ECO:0007669"/>
    <property type="project" value="InterPro"/>
</dbReference>
<keyword evidence="4 6" id="KW-1133">Transmembrane helix</keyword>
<proteinExistence type="predicted"/>
<gene>
    <name evidence="8" type="ORF">D1B31_20525</name>
</gene>
<reference evidence="8 9" key="1">
    <citation type="journal article" date="2017" name="Int. J. Syst. Evol. Microbiol.">
        <title>Bacillus notoginsengisoli sp. nov., a novel bacterium isolated from the rhizosphere of Panax notoginseng.</title>
        <authorList>
            <person name="Zhang M.Y."/>
            <person name="Cheng J."/>
            <person name="Cai Y."/>
            <person name="Zhang T.Y."/>
            <person name="Wu Y.Y."/>
            <person name="Manikprabhu D."/>
            <person name="Li W.J."/>
            <person name="Zhang Y.X."/>
        </authorList>
    </citation>
    <scope>NUCLEOTIDE SEQUENCE [LARGE SCALE GENOMIC DNA]</scope>
    <source>
        <strain evidence="8 9">JCM 30743</strain>
    </source>
</reference>
<keyword evidence="3 6" id="KW-0812">Transmembrane</keyword>
<dbReference type="InterPro" id="IPR022781">
    <property type="entry name" value="Flagellar_biosynth_FliO"/>
</dbReference>
<comment type="caution">
    <text evidence="8">The sequence shown here is derived from an EMBL/GenBank/DDBJ whole genome shotgun (WGS) entry which is preliminary data.</text>
</comment>
<keyword evidence="7" id="KW-0732">Signal</keyword>
<evidence type="ECO:0000313" key="9">
    <source>
        <dbReference type="Proteomes" id="UP000284416"/>
    </source>
</evidence>
<keyword evidence="5 6" id="KW-0472">Membrane</keyword>
<keyword evidence="9" id="KW-1185">Reference proteome</keyword>
<evidence type="ECO:0000256" key="5">
    <source>
        <dbReference type="ARBA" id="ARBA00023136"/>
    </source>
</evidence>
<dbReference type="Pfam" id="PF04347">
    <property type="entry name" value="FliO"/>
    <property type="match status" value="1"/>
</dbReference>
<accession>A0A417YJF9</accession>
<sequence length="191" mass="21118">MSCRNIIILLASSLILLLVPLTVTAASESNVYEKYEKNTEHENNETVEINKPGSTSILPYALKFISSFLLIIALLYFVLKFLSKRGNLAGRGGAFHGIGGHPLGNNRSVQLLMIGDTLYILGVGASIQLIRMIPPGEEQSRLLESAAIKPDEAVLDWGSKLKQTSYEKWKELLVKQLKEGNPRSGQENEHK</sequence>
<dbReference type="RefSeq" id="WP_118923954.1">
    <property type="nucleotide sequence ID" value="NZ_QWEG01000017.1"/>
</dbReference>
<evidence type="ECO:0000256" key="7">
    <source>
        <dbReference type="SAM" id="SignalP"/>
    </source>
</evidence>
<feature type="transmembrane region" description="Helical" evidence="6">
    <location>
        <begin position="60"/>
        <end position="79"/>
    </location>
</feature>
<evidence type="ECO:0000256" key="2">
    <source>
        <dbReference type="ARBA" id="ARBA00022475"/>
    </source>
</evidence>
<evidence type="ECO:0000256" key="4">
    <source>
        <dbReference type="ARBA" id="ARBA00022989"/>
    </source>
</evidence>
<feature type="chain" id="PRO_5019468459" description="Flagellar protein" evidence="7">
    <location>
        <begin position="26"/>
        <end position="191"/>
    </location>
</feature>
<dbReference type="EMBL" id="QWEG01000017">
    <property type="protein sequence ID" value="RHW33303.1"/>
    <property type="molecule type" value="Genomic_DNA"/>
</dbReference>
<dbReference type="GO" id="GO:0016020">
    <property type="term" value="C:membrane"/>
    <property type="evidence" value="ECO:0007669"/>
    <property type="project" value="InterPro"/>
</dbReference>
<comment type="subcellular location">
    <subcellularLocation>
        <location evidence="1">Cell membrane</location>
    </subcellularLocation>
</comment>
<evidence type="ECO:0000256" key="6">
    <source>
        <dbReference type="SAM" id="Phobius"/>
    </source>
</evidence>
<evidence type="ECO:0000256" key="3">
    <source>
        <dbReference type="ARBA" id="ARBA00022692"/>
    </source>
</evidence>
<organism evidence="8 9">
    <name type="scientific">Neobacillus notoginsengisoli</name>
    <dbReference type="NCBI Taxonomy" id="1578198"/>
    <lineage>
        <taxon>Bacteria</taxon>
        <taxon>Bacillati</taxon>
        <taxon>Bacillota</taxon>
        <taxon>Bacilli</taxon>
        <taxon>Bacillales</taxon>
        <taxon>Bacillaceae</taxon>
        <taxon>Neobacillus</taxon>
    </lineage>
</organism>
<feature type="signal peptide" evidence="7">
    <location>
        <begin position="1"/>
        <end position="25"/>
    </location>
</feature>
<protein>
    <recommendedName>
        <fullName evidence="10">Flagellar protein</fullName>
    </recommendedName>
</protein>
<keyword evidence="2" id="KW-1003">Cell membrane</keyword>
<evidence type="ECO:0000256" key="1">
    <source>
        <dbReference type="ARBA" id="ARBA00004236"/>
    </source>
</evidence>
<dbReference type="OrthoDB" id="2376965at2"/>
<name>A0A417YJF9_9BACI</name>
<dbReference type="AlphaFoldDB" id="A0A417YJF9"/>
<evidence type="ECO:0008006" key="10">
    <source>
        <dbReference type="Google" id="ProtNLM"/>
    </source>
</evidence>
<dbReference type="Proteomes" id="UP000284416">
    <property type="component" value="Unassembled WGS sequence"/>
</dbReference>